<accession>A0A3A3GKS5</accession>
<dbReference type="InterPro" id="IPR019690">
    <property type="entry name" value="DUF2569"/>
</dbReference>
<proteinExistence type="predicted"/>
<dbReference type="OrthoDB" id="9155572at2"/>
<dbReference type="EMBL" id="QYZD01000012">
    <property type="protein sequence ID" value="RJG23144.1"/>
    <property type="molecule type" value="Genomic_DNA"/>
</dbReference>
<keyword evidence="1" id="KW-1133">Transmembrane helix</keyword>
<feature type="transmembrane region" description="Helical" evidence="1">
    <location>
        <begin position="146"/>
        <end position="164"/>
    </location>
</feature>
<dbReference type="Proteomes" id="UP000266177">
    <property type="component" value="Unassembled WGS sequence"/>
</dbReference>
<feature type="transmembrane region" description="Helical" evidence="1">
    <location>
        <begin position="30"/>
        <end position="57"/>
    </location>
</feature>
<protein>
    <submittedName>
        <fullName evidence="2">DUF2569 domain-containing protein</fullName>
    </submittedName>
</protein>
<evidence type="ECO:0000313" key="3">
    <source>
        <dbReference type="Proteomes" id="UP000266177"/>
    </source>
</evidence>
<dbReference type="RefSeq" id="WP_119794352.1">
    <property type="nucleotide sequence ID" value="NZ_QYZD01000012.1"/>
</dbReference>
<organism evidence="2 3">
    <name type="scientific">Paenibacillus thiaminolyticus</name>
    <name type="common">Bacillus thiaminolyticus</name>
    <dbReference type="NCBI Taxonomy" id="49283"/>
    <lineage>
        <taxon>Bacteria</taxon>
        <taxon>Bacillati</taxon>
        <taxon>Bacillota</taxon>
        <taxon>Bacilli</taxon>
        <taxon>Bacillales</taxon>
        <taxon>Paenibacillaceae</taxon>
        <taxon>Paenibacillus</taxon>
    </lineage>
</organism>
<dbReference type="AlphaFoldDB" id="A0A3A3GKS5"/>
<reference evidence="2 3" key="1">
    <citation type="submission" date="2018-09" db="EMBL/GenBank/DDBJ databases">
        <title>Paenibacillus SK2017-BO5.</title>
        <authorList>
            <person name="Piskunova J.V."/>
            <person name="Dubiley S.A."/>
            <person name="Severinov K.V."/>
        </authorList>
    </citation>
    <scope>NUCLEOTIDE SEQUENCE [LARGE SCALE GENOMIC DNA]</scope>
    <source>
        <strain evidence="2 3">BO5</strain>
    </source>
</reference>
<keyword evidence="1" id="KW-0472">Membrane</keyword>
<feature type="transmembrane region" description="Helical" evidence="1">
    <location>
        <begin position="77"/>
        <end position="101"/>
    </location>
</feature>
<gene>
    <name evidence="2" type="ORF">DQX05_14835</name>
</gene>
<dbReference type="Pfam" id="PF10754">
    <property type="entry name" value="DUF2569"/>
    <property type="match status" value="1"/>
</dbReference>
<feature type="transmembrane region" description="Helical" evidence="1">
    <location>
        <begin position="108"/>
        <end position="126"/>
    </location>
</feature>
<evidence type="ECO:0000313" key="2">
    <source>
        <dbReference type="EMBL" id="RJG23144.1"/>
    </source>
</evidence>
<name>A0A3A3GKS5_PANTH</name>
<evidence type="ECO:0000256" key="1">
    <source>
        <dbReference type="SAM" id="Phobius"/>
    </source>
</evidence>
<comment type="caution">
    <text evidence="2">The sequence shown here is derived from an EMBL/GenBank/DDBJ whole genome shotgun (WGS) entry which is preliminary data.</text>
</comment>
<sequence length="175" mass="19862">MNANPPAGSPGEPPRPLQPLGSSYQGLSGWLIVVQIGLWLLFIMILNLLFSEIFPIYQSNTWSLLTTPESEYYHSMWSVLIIFETVANLLTLMLLLMVLTLFYRKKKLLPTMIIVLYIWNILSSFADYSLASLVPGGQDADSLEALKPLVRSSIFSVIWIIYFIRSKRVKATFVN</sequence>
<keyword evidence="1" id="KW-0812">Transmembrane</keyword>